<evidence type="ECO:0000313" key="1">
    <source>
        <dbReference type="Proteomes" id="UP000095281"/>
    </source>
</evidence>
<name>A0A1I8BXV2_MELHA</name>
<evidence type="ECO:0000313" key="2">
    <source>
        <dbReference type="WBParaSite" id="MhA1_Contig797.frz3.gene11"/>
    </source>
</evidence>
<sequence length="166" mass="19097">MENNTFAIRYHHQDHCMRNPDYKDLAIYKLNFYIKAGYYCDSLLICYPGQLDKNYKKRGAVAKLDYKVNTKTNTYLAKVCENKQKEYCNGKGIDSLCKLAKDVPSAFVPWHGIHIHRTADDKNITKLQLSIFPLKYSIGSEEYFSIKIGGVKDGLDTDIIVGRPFK</sequence>
<accession>A0A1I8BXV2</accession>
<keyword evidence="1" id="KW-1185">Reference proteome</keyword>
<proteinExistence type="predicted"/>
<organism evidence="1 2">
    <name type="scientific">Meloidogyne hapla</name>
    <name type="common">Root-knot nematode worm</name>
    <dbReference type="NCBI Taxonomy" id="6305"/>
    <lineage>
        <taxon>Eukaryota</taxon>
        <taxon>Metazoa</taxon>
        <taxon>Ecdysozoa</taxon>
        <taxon>Nematoda</taxon>
        <taxon>Chromadorea</taxon>
        <taxon>Rhabditida</taxon>
        <taxon>Tylenchina</taxon>
        <taxon>Tylenchomorpha</taxon>
        <taxon>Tylenchoidea</taxon>
        <taxon>Meloidogynidae</taxon>
        <taxon>Meloidogyninae</taxon>
        <taxon>Meloidogyne</taxon>
    </lineage>
</organism>
<dbReference type="Proteomes" id="UP000095281">
    <property type="component" value="Unplaced"/>
</dbReference>
<reference evidence="2" key="1">
    <citation type="submission" date="2016-11" db="UniProtKB">
        <authorList>
            <consortium name="WormBaseParasite"/>
        </authorList>
    </citation>
    <scope>IDENTIFICATION</scope>
</reference>
<dbReference type="AlphaFoldDB" id="A0A1I8BXV2"/>
<dbReference type="WBParaSite" id="MhA1_Contig797.frz3.gene11">
    <property type="protein sequence ID" value="MhA1_Contig797.frz3.gene11"/>
    <property type="gene ID" value="MhA1_Contig797.frz3.gene11"/>
</dbReference>
<protein>
    <submittedName>
        <fullName evidence="2">Uncharacterized protein</fullName>
    </submittedName>
</protein>